<dbReference type="OrthoDB" id="4960523at2"/>
<dbReference type="HOGENOM" id="CLU_064247_0_0_7"/>
<feature type="transmembrane region" description="Helical" evidence="1">
    <location>
        <begin position="33"/>
        <end position="55"/>
    </location>
</feature>
<keyword evidence="3" id="KW-1185">Reference proteome</keyword>
<sequence length="320" mass="37346">MKNASELTDFYYKTLYPTLQELEEDRKHLRHRIVVVGIIYSLVVVLIAFSLSSFIAQSPDFLFFIGFGYFALGAIIYKFLIKDYTTEFKQSVIKPLIHAIDDKLSYNSNHHVTEHIFTRSDLFSEPDRMNGNDYVRGNIDGTKIEFSDIHAEKRHKNSKGQESWSTIFKGLFIVAEFNKNFHGKTLVLPDTAQSTFGNLIGNWLQSNNFSRDELVKMDDNNFEKEFVVYSSDQIEARYILSHSLMKKLLDFKNKSEHPVYISFIGNHIHMAVYYDKDLFEPSVFRSLLEYKIAMEYVKTLHLAISIVDELKLNQKLWSKQ</sequence>
<evidence type="ECO:0000313" key="3">
    <source>
        <dbReference type="Proteomes" id="UP000006431"/>
    </source>
</evidence>
<keyword evidence="1" id="KW-0812">Transmembrane</keyword>
<protein>
    <submittedName>
        <fullName evidence="2">Putative Galanin</fullName>
    </submittedName>
</protein>
<evidence type="ECO:0000313" key="2">
    <source>
        <dbReference type="EMBL" id="EHP28875.1"/>
    </source>
</evidence>
<dbReference type="AlphaFoldDB" id="B6BNS1"/>
<gene>
    <name evidence="2" type="ORF">SMGD1_0348</name>
</gene>
<accession>H1FUA9</accession>
<organism evidence="2 3">
    <name type="scientific">Sulfurimonas gotlandica (strain DSM 19862 / JCM 16533 / GD1)</name>
    <dbReference type="NCBI Taxonomy" id="929558"/>
    <lineage>
        <taxon>Bacteria</taxon>
        <taxon>Pseudomonadati</taxon>
        <taxon>Campylobacterota</taxon>
        <taxon>Epsilonproteobacteria</taxon>
        <taxon>Campylobacterales</taxon>
        <taxon>Sulfurimonadaceae</taxon>
        <taxon>Sulfurimonas</taxon>
    </lineage>
</organism>
<keyword evidence="1" id="KW-1133">Transmembrane helix</keyword>
<comment type="caution">
    <text evidence="2">The sequence shown here is derived from an EMBL/GenBank/DDBJ whole genome shotgun (WGS) entry which is preliminary data.</text>
</comment>
<dbReference type="InterPro" id="IPR021484">
    <property type="entry name" value="DUF3137"/>
</dbReference>
<reference evidence="2 3" key="1">
    <citation type="journal article" date="2012" name="Proc. Natl. Acad. Sci. U.S.A.">
        <title>Genome and physiology of a model Epsilonproteobacterium responsible for sulfide detoxification in marine oxygen depletion zones.</title>
        <authorList>
            <person name="Grote J."/>
            <person name="Schott T."/>
            <person name="Bruckner C.G."/>
            <person name="Glockner F.O."/>
            <person name="Jost G."/>
            <person name="Teeling H."/>
            <person name="Labrenz M."/>
            <person name="Jurgens K."/>
        </authorList>
    </citation>
    <scope>NUCLEOTIDE SEQUENCE [LARGE SCALE GENOMIC DNA]</scope>
    <source>
        <strain evidence="2 3">GD1</strain>
    </source>
</reference>
<dbReference type="RefSeq" id="WP_008340070.1">
    <property type="nucleotide sequence ID" value="NZ_AFRZ01000001.1"/>
</dbReference>
<name>B6BNS1_SULGG</name>
<accession>B6BNS1</accession>
<dbReference type="Pfam" id="PF11335">
    <property type="entry name" value="DUF3137"/>
    <property type="match status" value="1"/>
</dbReference>
<proteinExistence type="predicted"/>
<feature type="transmembrane region" description="Helical" evidence="1">
    <location>
        <begin position="61"/>
        <end position="81"/>
    </location>
</feature>
<dbReference type="PATRIC" id="fig|929558.5.peg.346"/>
<dbReference type="Proteomes" id="UP000006431">
    <property type="component" value="Unassembled WGS sequence"/>
</dbReference>
<evidence type="ECO:0000256" key="1">
    <source>
        <dbReference type="SAM" id="Phobius"/>
    </source>
</evidence>
<dbReference type="STRING" id="929558.SMGD1_0348"/>
<dbReference type="EMBL" id="AFRZ01000001">
    <property type="protein sequence ID" value="EHP28875.1"/>
    <property type="molecule type" value="Genomic_DNA"/>
</dbReference>
<dbReference type="eggNOG" id="COG0457">
    <property type="taxonomic scope" value="Bacteria"/>
</dbReference>
<keyword evidence="1" id="KW-0472">Membrane</keyword>